<feature type="domain" description="Peptidase M24" evidence="1">
    <location>
        <begin position="153"/>
        <end position="270"/>
    </location>
</feature>
<reference evidence="3 4" key="1">
    <citation type="submission" date="2016-11" db="EMBL/GenBank/DDBJ databases">
        <authorList>
            <person name="Jaros S."/>
            <person name="Januszkiewicz K."/>
            <person name="Wedrychowicz H."/>
        </authorList>
    </citation>
    <scope>NUCLEOTIDE SEQUENCE [LARGE SCALE GENOMIC DNA]</scope>
    <source>
        <strain evidence="3 4">DSM 17477</strain>
    </source>
</reference>
<dbReference type="InterPro" id="IPR029149">
    <property type="entry name" value="Creatin/AminoP/Spt16_N"/>
</dbReference>
<protein>
    <submittedName>
        <fullName evidence="3">Xaa-Pro dipeptidase</fullName>
    </submittedName>
</protein>
<feature type="domain" description="Creatinase N-terminal" evidence="2">
    <location>
        <begin position="6"/>
        <end position="143"/>
    </location>
</feature>
<name>A0A1M6J5I4_9FIRM</name>
<dbReference type="AlphaFoldDB" id="A0A1M6J5I4"/>
<evidence type="ECO:0000313" key="3">
    <source>
        <dbReference type="EMBL" id="SHJ41929.1"/>
    </source>
</evidence>
<dbReference type="InterPro" id="IPR000587">
    <property type="entry name" value="Creatinase_N"/>
</dbReference>
<gene>
    <name evidence="3" type="ORF">SAMN02745751_02508</name>
</gene>
<dbReference type="Gene3D" id="3.90.230.10">
    <property type="entry name" value="Creatinase/methionine aminopeptidase superfamily"/>
    <property type="match status" value="1"/>
</dbReference>
<evidence type="ECO:0000313" key="4">
    <source>
        <dbReference type="Proteomes" id="UP000184052"/>
    </source>
</evidence>
<dbReference type="PANTHER" id="PTHR46112:SF2">
    <property type="entry name" value="XAA-PRO AMINOPEPTIDASE P-RELATED"/>
    <property type="match status" value="1"/>
</dbReference>
<dbReference type="CDD" id="cd01066">
    <property type="entry name" value="APP_MetAP"/>
    <property type="match status" value="1"/>
</dbReference>
<dbReference type="Proteomes" id="UP000184052">
    <property type="component" value="Unassembled WGS sequence"/>
</dbReference>
<dbReference type="SUPFAM" id="SSF53092">
    <property type="entry name" value="Creatinase/prolidase N-terminal domain"/>
    <property type="match status" value="1"/>
</dbReference>
<dbReference type="PANTHER" id="PTHR46112">
    <property type="entry name" value="AMINOPEPTIDASE"/>
    <property type="match status" value="1"/>
</dbReference>
<dbReference type="InterPro" id="IPR050659">
    <property type="entry name" value="Peptidase_M24B"/>
</dbReference>
<dbReference type="Pfam" id="PF00557">
    <property type="entry name" value="Peptidase_M24"/>
    <property type="match status" value="1"/>
</dbReference>
<sequence>MNTGKRMKELRDFMENEGIDLCIITNPLSQYYISGFKALMYSRPIVLIVSRDKKSLIIPCLEENHAKDEADVDNLYVYYEHPEKAYEKKNFLALFDDVLLDYNMNNSIGIEFNSINLEMTNLLKSKGFGLKYIGKKIQRMRFIKDENEIEYLVRSGELVSYALAKSFEKAQEGISELEFDSYGTKKLYEQISIKYPNATASELLVMSPSGIYRTNMPHVFSNTRKFQRNDIVIHSRQAGIYDYHAECERTFFIGEPSDDQRKIFNVMVEA</sequence>
<dbReference type="EMBL" id="FQZL01000020">
    <property type="protein sequence ID" value="SHJ41929.1"/>
    <property type="molecule type" value="Genomic_DNA"/>
</dbReference>
<dbReference type="Pfam" id="PF01321">
    <property type="entry name" value="Creatinase_N"/>
    <property type="match status" value="1"/>
</dbReference>
<dbReference type="SUPFAM" id="SSF55920">
    <property type="entry name" value="Creatinase/aminopeptidase"/>
    <property type="match status" value="1"/>
</dbReference>
<dbReference type="Gene3D" id="3.40.350.10">
    <property type="entry name" value="Creatinase/prolidase N-terminal domain"/>
    <property type="match status" value="1"/>
</dbReference>
<evidence type="ECO:0000259" key="2">
    <source>
        <dbReference type="Pfam" id="PF01321"/>
    </source>
</evidence>
<keyword evidence="4" id="KW-1185">Reference proteome</keyword>
<evidence type="ECO:0000259" key="1">
    <source>
        <dbReference type="Pfam" id="PF00557"/>
    </source>
</evidence>
<dbReference type="STRING" id="1121476.SAMN02745751_02508"/>
<organism evidence="3 4">
    <name type="scientific">Dethiosulfatibacter aminovorans DSM 17477</name>
    <dbReference type="NCBI Taxonomy" id="1121476"/>
    <lineage>
        <taxon>Bacteria</taxon>
        <taxon>Bacillati</taxon>
        <taxon>Bacillota</taxon>
        <taxon>Tissierellia</taxon>
        <taxon>Dethiosulfatibacter</taxon>
    </lineage>
</organism>
<accession>A0A1M6J5I4</accession>
<dbReference type="InterPro" id="IPR036005">
    <property type="entry name" value="Creatinase/aminopeptidase-like"/>
</dbReference>
<dbReference type="InterPro" id="IPR000994">
    <property type="entry name" value="Pept_M24"/>
</dbReference>
<proteinExistence type="predicted"/>